<dbReference type="Proteomes" id="UP000299102">
    <property type="component" value="Unassembled WGS sequence"/>
</dbReference>
<evidence type="ECO:0000313" key="1">
    <source>
        <dbReference type="EMBL" id="GBP11701.1"/>
    </source>
</evidence>
<evidence type="ECO:0000313" key="2">
    <source>
        <dbReference type="Proteomes" id="UP000299102"/>
    </source>
</evidence>
<dbReference type="EMBL" id="BGZK01000047">
    <property type="protein sequence ID" value="GBP11701.1"/>
    <property type="molecule type" value="Genomic_DNA"/>
</dbReference>
<comment type="caution">
    <text evidence="1">The sequence shown here is derived from an EMBL/GenBank/DDBJ whole genome shotgun (WGS) entry which is preliminary data.</text>
</comment>
<sequence length="102" mass="11751">MLFCSYFATRKSIKIIASWKRWWCGRQWRVRLFCVRSIVASDVTVCHVAMRARRRTTALPKYRGGQGAGAPAPHRAVPPQCCERARRGWMVVCSVLVRRVSE</sequence>
<dbReference type="AlphaFoldDB" id="A0A4C1TEI0"/>
<protein>
    <submittedName>
        <fullName evidence="1">Uncharacterized protein</fullName>
    </submittedName>
</protein>
<reference evidence="1 2" key="1">
    <citation type="journal article" date="2019" name="Commun. Biol.">
        <title>The bagworm genome reveals a unique fibroin gene that provides high tensile strength.</title>
        <authorList>
            <person name="Kono N."/>
            <person name="Nakamura H."/>
            <person name="Ohtoshi R."/>
            <person name="Tomita M."/>
            <person name="Numata K."/>
            <person name="Arakawa K."/>
        </authorList>
    </citation>
    <scope>NUCLEOTIDE SEQUENCE [LARGE SCALE GENOMIC DNA]</scope>
</reference>
<gene>
    <name evidence="1" type="ORF">EVAR_77817_1</name>
</gene>
<proteinExistence type="predicted"/>
<name>A0A4C1TEI0_EUMVA</name>
<accession>A0A4C1TEI0</accession>
<keyword evidence="2" id="KW-1185">Reference proteome</keyword>
<organism evidence="1 2">
    <name type="scientific">Eumeta variegata</name>
    <name type="common">Bagworm moth</name>
    <name type="synonym">Eumeta japonica</name>
    <dbReference type="NCBI Taxonomy" id="151549"/>
    <lineage>
        <taxon>Eukaryota</taxon>
        <taxon>Metazoa</taxon>
        <taxon>Ecdysozoa</taxon>
        <taxon>Arthropoda</taxon>
        <taxon>Hexapoda</taxon>
        <taxon>Insecta</taxon>
        <taxon>Pterygota</taxon>
        <taxon>Neoptera</taxon>
        <taxon>Endopterygota</taxon>
        <taxon>Lepidoptera</taxon>
        <taxon>Glossata</taxon>
        <taxon>Ditrysia</taxon>
        <taxon>Tineoidea</taxon>
        <taxon>Psychidae</taxon>
        <taxon>Oiketicinae</taxon>
        <taxon>Eumeta</taxon>
    </lineage>
</organism>